<evidence type="ECO:0000259" key="2">
    <source>
        <dbReference type="Pfam" id="PF13976"/>
    </source>
</evidence>
<reference evidence="3" key="1">
    <citation type="journal article" date="2022" name="Int. J. Mol. Sci.">
        <title>Draft Genome of Tanacetum Coccineum: Genomic Comparison of Closely Related Tanacetum-Family Plants.</title>
        <authorList>
            <person name="Yamashiro T."/>
            <person name="Shiraishi A."/>
            <person name="Nakayama K."/>
            <person name="Satake H."/>
        </authorList>
    </citation>
    <scope>NUCLEOTIDE SEQUENCE</scope>
</reference>
<feature type="domain" description="GAG-pre-integrase" evidence="2">
    <location>
        <begin position="236"/>
        <end position="275"/>
    </location>
</feature>
<accession>A0ABQ4YQC7</accession>
<proteinExistence type="predicted"/>
<organism evidence="3 4">
    <name type="scientific">Tanacetum coccineum</name>
    <dbReference type="NCBI Taxonomy" id="301880"/>
    <lineage>
        <taxon>Eukaryota</taxon>
        <taxon>Viridiplantae</taxon>
        <taxon>Streptophyta</taxon>
        <taxon>Embryophyta</taxon>
        <taxon>Tracheophyta</taxon>
        <taxon>Spermatophyta</taxon>
        <taxon>Magnoliopsida</taxon>
        <taxon>eudicotyledons</taxon>
        <taxon>Gunneridae</taxon>
        <taxon>Pentapetalae</taxon>
        <taxon>asterids</taxon>
        <taxon>campanulids</taxon>
        <taxon>Asterales</taxon>
        <taxon>Asteraceae</taxon>
        <taxon>Asteroideae</taxon>
        <taxon>Anthemideae</taxon>
        <taxon>Anthemidinae</taxon>
        <taxon>Tanacetum</taxon>
    </lineage>
</organism>
<feature type="compositionally biased region" description="Low complexity" evidence="1">
    <location>
        <begin position="126"/>
        <end position="137"/>
    </location>
</feature>
<evidence type="ECO:0000313" key="3">
    <source>
        <dbReference type="EMBL" id="GJS80064.1"/>
    </source>
</evidence>
<evidence type="ECO:0000313" key="4">
    <source>
        <dbReference type="Proteomes" id="UP001151760"/>
    </source>
</evidence>
<sequence>MRRIAISRSVDKMRKERDQKEQGSKVTGGDVACGRECGVWWRGCGIRWGRVLVARRLRRVRCGRIRGWGLRGFSRVGEYKSLLTDPIPDVKGAFATLSIDESDRSTQSHNVSKSGNGNSAFVARTNNRNNNWSGSNNQPGKLNRPNLICTHCNMNGHTADRCFELIGYSPNFKNNISINRGSTGNNDVSGIKDQSAGSSNSFTDDQYKRLMALISEKSSSSSMPANIVGPKWGLCIWHNRLGHPSDQVLDILKHKLNFETNSKKDLCEVCHKAKQTRKPFPISNHQTKDLGQLVYLDVWGPYKV</sequence>
<dbReference type="EMBL" id="BQNB010010644">
    <property type="protein sequence ID" value="GJS80064.1"/>
    <property type="molecule type" value="Genomic_DNA"/>
</dbReference>
<dbReference type="Proteomes" id="UP001151760">
    <property type="component" value="Unassembled WGS sequence"/>
</dbReference>
<comment type="caution">
    <text evidence="3">The sequence shown here is derived from an EMBL/GenBank/DDBJ whole genome shotgun (WGS) entry which is preliminary data.</text>
</comment>
<name>A0ABQ4YQC7_9ASTR</name>
<reference evidence="3" key="2">
    <citation type="submission" date="2022-01" db="EMBL/GenBank/DDBJ databases">
        <authorList>
            <person name="Yamashiro T."/>
            <person name="Shiraishi A."/>
            <person name="Satake H."/>
            <person name="Nakayama K."/>
        </authorList>
    </citation>
    <scope>NUCLEOTIDE SEQUENCE</scope>
</reference>
<keyword evidence="4" id="KW-1185">Reference proteome</keyword>
<feature type="compositionally biased region" description="Polar residues" evidence="1">
    <location>
        <begin position="107"/>
        <end position="119"/>
    </location>
</feature>
<protein>
    <submittedName>
        <fullName evidence="3">Ribonuclease H-like domain-containing protein</fullName>
    </submittedName>
</protein>
<dbReference type="PANTHER" id="PTHR34222:SF99">
    <property type="entry name" value="PROTEIN, PUTATIVE-RELATED"/>
    <property type="match status" value="1"/>
</dbReference>
<evidence type="ECO:0000256" key="1">
    <source>
        <dbReference type="SAM" id="MobiDB-lite"/>
    </source>
</evidence>
<gene>
    <name evidence="3" type="ORF">Tco_0729945</name>
</gene>
<dbReference type="InterPro" id="IPR025724">
    <property type="entry name" value="GAG-pre-integrase_dom"/>
</dbReference>
<feature type="region of interest" description="Disordered" evidence="1">
    <location>
        <begin position="101"/>
        <end position="140"/>
    </location>
</feature>
<dbReference type="PANTHER" id="PTHR34222">
    <property type="entry name" value="GAG_PRE-INTEGRS DOMAIN-CONTAINING PROTEIN"/>
    <property type="match status" value="1"/>
</dbReference>
<dbReference type="Pfam" id="PF13976">
    <property type="entry name" value="gag_pre-integrs"/>
    <property type="match status" value="1"/>
</dbReference>